<feature type="region of interest" description="Disordered" evidence="1">
    <location>
        <begin position="38"/>
        <end position="85"/>
    </location>
</feature>
<feature type="compositionally biased region" description="Polar residues" evidence="1">
    <location>
        <begin position="63"/>
        <end position="73"/>
    </location>
</feature>
<protein>
    <submittedName>
        <fullName evidence="2">Uncharacterized protein</fullName>
    </submittedName>
</protein>
<organism evidence="2 3">
    <name type="scientific">Gymnopus androsaceus JB14</name>
    <dbReference type="NCBI Taxonomy" id="1447944"/>
    <lineage>
        <taxon>Eukaryota</taxon>
        <taxon>Fungi</taxon>
        <taxon>Dikarya</taxon>
        <taxon>Basidiomycota</taxon>
        <taxon>Agaricomycotina</taxon>
        <taxon>Agaricomycetes</taxon>
        <taxon>Agaricomycetidae</taxon>
        <taxon>Agaricales</taxon>
        <taxon>Marasmiineae</taxon>
        <taxon>Omphalotaceae</taxon>
        <taxon>Gymnopus</taxon>
    </lineage>
</organism>
<sequence length="186" mass="19951">MQKLRRTDSTQKGEGLGSIAAVEQTQLEIDLVGKEVETDVETKMKSQDSNSNTSSDHAPPSSCPTAQTVTSKAPEQPSVASIPPSTCVVVVPSGAQAEIKTKKNSNGNKQSKDNESSEPTTLPTPSIRKTTYRDAPPHDDGGAHNSAEMRGSWIAHDHRKVSPYPNDPDILTYLFVIRNSACLAPV</sequence>
<feature type="compositionally biased region" description="Basic and acidic residues" evidence="1">
    <location>
        <begin position="131"/>
        <end position="142"/>
    </location>
</feature>
<dbReference type="AlphaFoldDB" id="A0A6A4HX84"/>
<feature type="region of interest" description="Disordered" evidence="1">
    <location>
        <begin position="97"/>
        <end position="147"/>
    </location>
</feature>
<gene>
    <name evidence="2" type="ORF">BT96DRAFT_918836</name>
</gene>
<proteinExistence type="predicted"/>
<dbReference type="EMBL" id="ML769445">
    <property type="protein sequence ID" value="KAE9401537.1"/>
    <property type="molecule type" value="Genomic_DNA"/>
</dbReference>
<dbReference type="Proteomes" id="UP000799118">
    <property type="component" value="Unassembled WGS sequence"/>
</dbReference>
<evidence type="ECO:0000313" key="2">
    <source>
        <dbReference type="EMBL" id="KAE9401537.1"/>
    </source>
</evidence>
<feature type="compositionally biased region" description="Polar residues" evidence="1">
    <location>
        <begin position="117"/>
        <end position="129"/>
    </location>
</feature>
<keyword evidence="3" id="KW-1185">Reference proteome</keyword>
<feature type="compositionally biased region" description="Polar residues" evidence="1">
    <location>
        <begin position="47"/>
        <end position="56"/>
    </location>
</feature>
<evidence type="ECO:0000256" key="1">
    <source>
        <dbReference type="SAM" id="MobiDB-lite"/>
    </source>
</evidence>
<reference evidence="2" key="1">
    <citation type="journal article" date="2019" name="Environ. Microbiol.">
        <title>Fungal ecological strategies reflected in gene transcription - a case study of two litter decomposers.</title>
        <authorList>
            <person name="Barbi F."/>
            <person name="Kohler A."/>
            <person name="Barry K."/>
            <person name="Baskaran P."/>
            <person name="Daum C."/>
            <person name="Fauchery L."/>
            <person name="Ihrmark K."/>
            <person name="Kuo A."/>
            <person name="LaButti K."/>
            <person name="Lipzen A."/>
            <person name="Morin E."/>
            <person name="Grigoriev I.V."/>
            <person name="Henrissat B."/>
            <person name="Lindahl B."/>
            <person name="Martin F."/>
        </authorList>
    </citation>
    <scope>NUCLEOTIDE SEQUENCE</scope>
    <source>
        <strain evidence="2">JB14</strain>
    </source>
</reference>
<evidence type="ECO:0000313" key="3">
    <source>
        <dbReference type="Proteomes" id="UP000799118"/>
    </source>
</evidence>
<accession>A0A6A4HX84</accession>
<name>A0A6A4HX84_9AGAR</name>
<feature type="compositionally biased region" description="Basic and acidic residues" evidence="1">
    <location>
        <begin position="1"/>
        <end position="11"/>
    </location>
</feature>
<feature type="region of interest" description="Disordered" evidence="1">
    <location>
        <begin position="1"/>
        <end position="24"/>
    </location>
</feature>